<dbReference type="RefSeq" id="WP_145372476.1">
    <property type="nucleotide sequence ID" value="NZ_CP036275.1"/>
</dbReference>
<dbReference type="InterPro" id="IPR036624">
    <property type="entry name" value="Hcp1-lik_sf"/>
</dbReference>
<evidence type="ECO:0000313" key="3">
    <source>
        <dbReference type="Proteomes" id="UP000320496"/>
    </source>
</evidence>
<accession>A0A517ZFK4</accession>
<evidence type="ECO:0000313" key="2">
    <source>
        <dbReference type="EMBL" id="QDU41256.1"/>
    </source>
</evidence>
<proteinExistence type="predicted"/>
<gene>
    <name evidence="2" type="ORF">Mal4_56210</name>
</gene>
<dbReference type="EMBL" id="CP036275">
    <property type="protein sequence ID" value="QDU41256.1"/>
    <property type="molecule type" value="Genomic_DNA"/>
</dbReference>
<dbReference type="KEGG" id="mri:Mal4_56210"/>
<dbReference type="SUPFAM" id="SSF141452">
    <property type="entry name" value="Hcp1-like"/>
    <property type="match status" value="1"/>
</dbReference>
<name>A0A517ZFK4_9PLAN</name>
<dbReference type="AlphaFoldDB" id="A0A517ZFK4"/>
<protein>
    <submittedName>
        <fullName evidence="2">Uncharacterized protein</fullName>
    </submittedName>
</protein>
<reference evidence="2 3" key="1">
    <citation type="submission" date="2019-02" db="EMBL/GenBank/DDBJ databases">
        <title>Deep-cultivation of Planctomycetes and their phenomic and genomic characterization uncovers novel biology.</title>
        <authorList>
            <person name="Wiegand S."/>
            <person name="Jogler M."/>
            <person name="Boedeker C."/>
            <person name="Pinto D."/>
            <person name="Vollmers J."/>
            <person name="Rivas-Marin E."/>
            <person name="Kohn T."/>
            <person name="Peeters S.H."/>
            <person name="Heuer A."/>
            <person name="Rast P."/>
            <person name="Oberbeckmann S."/>
            <person name="Bunk B."/>
            <person name="Jeske O."/>
            <person name="Meyerdierks A."/>
            <person name="Storesund J.E."/>
            <person name="Kallscheuer N."/>
            <person name="Luecker S."/>
            <person name="Lage O.M."/>
            <person name="Pohl T."/>
            <person name="Merkel B.J."/>
            <person name="Hornburger P."/>
            <person name="Mueller R.-W."/>
            <person name="Bruemmer F."/>
            <person name="Labrenz M."/>
            <person name="Spormann A.M."/>
            <person name="Op den Camp H."/>
            <person name="Overmann J."/>
            <person name="Amann R."/>
            <person name="Jetten M.S.M."/>
            <person name="Mascher T."/>
            <person name="Medema M.H."/>
            <person name="Devos D.P."/>
            <person name="Kaster A.-K."/>
            <person name="Ovreas L."/>
            <person name="Rohde M."/>
            <person name="Galperin M.Y."/>
            <person name="Jogler C."/>
        </authorList>
    </citation>
    <scope>NUCLEOTIDE SEQUENCE [LARGE SCALE GENOMIC DNA]</scope>
    <source>
        <strain evidence="2 3">Mal4</strain>
    </source>
</reference>
<sequence>MPGFLIFDELGIDPDMPFASAAKTALSMLPGSWMLHGLGGEYNVDVDPIAEINKTLDGGGHLGSMASSAEGAAESAAEGDAVGAIDGALGVVGEFWDAYQGWIPVVSVSQTVPSAAEQAREAAMSQLERFQQETMERTTAVAQQVGREAAEQVLRTNGPNGDANPATRGTSGSVPDAVTGFRSIDGVDRITAEIQLDVSFPRLLKAALKEKPAKVFDAAELHLCTVSTVDLRQLTFNSDSTAARLIRTLVGFHLFNVVPYLSISMRDVQIMEVSYNLLGDAEGSVPTANVNLRFEEVTWTYHVINGSNMNLYNIDFNYDIRKRKPPSGGFSLGSMINPFA</sequence>
<feature type="region of interest" description="Disordered" evidence="1">
    <location>
        <begin position="156"/>
        <end position="175"/>
    </location>
</feature>
<organism evidence="2 3">
    <name type="scientific">Maioricimonas rarisocia</name>
    <dbReference type="NCBI Taxonomy" id="2528026"/>
    <lineage>
        <taxon>Bacteria</taxon>
        <taxon>Pseudomonadati</taxon>
        <taxon>Planctomycetota</taxon>
        <taxon>Planctomycetia</taxon>
        <taxon>Planctomycetales</taxon>
        <taxon>Planctomycetaceae</taxon>
        <taxon>Maioricimonas</taxon>
    </lineage>
</organism>
<evidence type="ECO:0000256" key="1">
    <source>
        <dbReference type="SAM" id="MobiDB-lite"/>
    </source>
</evidence>
<keyword evidence="3" id="KW-1185">Reference proteome</keyword>
<dbReference type="Proteomes" id="UP000320496">
    <property type="component" value="Chromosome"/>
</dbReference>
<dbReference type="Gene3D" id="2.30.110.20">
    <property type="entry name" value="Hcp1-like"/>
    <property type="match status" value="1"/>
</dbReference>